<keyword evidence="3" id="KW-1185">Reference proteome</keyword>
<reference evidence="2" key="1">
    <citation type="journal article" date="2020" name="Stud. Mycol.">
        <title>101 Dothideomycetes genomes: a test case for predicting lifestyles and emergence of pathogens.</title>
        <authorList>
            <person name="Haridas S."/>
            <person name="Albert R."/>
            <person name="Binder M."/>
            <person name="Bloem J."/>
            <person name="Labutti K."/>
            <person name="Salamov A."/>
            <person name="Andreopoulos B."/>
            <person name="Baker S."/>
            <person name="Barry K."/>
            <person name="Bills G."/>
            <person name="Bluhm B."/>
            <person name="Cannon C."/>
            <person name="Castanera R."/>
            <person name="Culley D."/>
            <person name="Daum C."/>
            <person name="Ezra D."/>
            <person name="Gonzalez J."/>
            <person name="Henrissat B."/>
            <person name="Kuo A."/>
            <person name="Liang C."/>
            <person name="Lipzen A."/>
            <person name="Lutzoni F."/>
            <person name="Magnuson J."/>
            <person name="Mondo S."/>
            <person name="Nolan M."/>
            <person name="Ohm R."/>
            <person name="Pangilinan J."/>
            <person name="Park H.-J."/>
            <person name="Ramirez L."/>
            <person name="Alfaro M."/>
            <person name="Sun H."/>
            <person name="Tritt A."/>
            <person name="Yoshinaga Y."/>
            <person name="Zwiers L.-H."/>
            <person name="Turgeon B."/>
            <person name="Goodwin S."/>
            <person name="Spatafora J."/>
            <person name="Crous P."/>
            <person name="Grigoriev I."/>
        </authorList>
    </citation>
    <scope>NUCLEOTIDE SEQUENCE</scope>
    <source>
        <strain evidence="2">CBS 379.55</strain>
    </source>
</reference>
<feature type="compositionally biased region" description="Basic and acidic residues" evidence="1">
    <location>
        <begin position="16"/>
        <end position="26"/>
    </location>
</feature>
<dbReference type="AlphaFoldDB" id="A0A6A6JKJ0"/>
<organism evidence="2 3">
    <name type="scientific">Westerdykella ornata</name>
    <dbReference type="NCBI Taxonomy" id="318751"/>
    <lineage>
        <taxon>Eukaryota</taxon>
        <taxon>Fungi</taxon>
        <taxon>Dikarya</taxon>
        <taxon>Ascomycota</taxon>
        <taxon>Pezizomycotina</taxon>
        <taxon>Dothideomycetes</taxon>
        <taxon>Pleosporomycetidae</taxon>
        <taxon>Pleosporales</taxon>
        <taxon>Sporormiaceae</taxon>
        <taxon>Westerdykella</taxon>
    </lineage>
</organism>
<dbReference type="GeneID" id="54552982"/>
<protein>
    <submittedName>
        <fullName evidence="2">Uncharacterized protein</fullName>
    </submittedName>
</protein>
<proteinExistence type="predicted"/>
<evidence type="ECO:0000256" key="1">
    <source>
        <dbReference type="SAM" id="MobiDB-lite"/>
    </source>
</evidence>
<gene>
    <name evidence="2" type="ORF">EI97DRAFT_443261</name>
</gene>
<feature type="region of interest" description="Disordered" evidence="1">
    <location>
        <begin position="559"/>
        <end position="580"/>
    </location>
</feature>
<evidence type="ECO:0000313" key="2">
    <source>
        <dbReference type="EMBL" id="KAF2275399.1"/>
    </source>
</evidence>
<name>A0A6A6JKJ0_WESOR</name>
<dbReference type="RefSeq" id="XP_033652938.1">
    <property type="nucleotide sequence ID" value="XM_033799807.1"/>
</dbReference>
<dbReference type="OrthoDB" id="3801338at2759"/>
<accession>A0A6A6JKJ0</accession>
<dbReference type="EMBL" id="ML986497">
    <property type="protein sequence ID" value="KAF2275399.1"/>
    <property type="molecule type" value="Genomic_DNA"/>
</dbReference>
<evidence type="ECO:0000313" key="3">
    <source>
        <dbReference type="Proteomes" id="UP000800097"/>
    </source>
</evidence>
<dbReference type="Proteomes" id="UP000800097">
    <property type="component" value="Unassembled WGS sequence"/>
</dbReference>
<sequence>MPSRSPFAVDMASESKSPDRNEEVDRPTSPAASEKDAPEPFPSYIEPHHFDAATMDAEGPLGLDNVRYLTAKDRQALLEGGLKLEILIGDKWVCSMPWRLFQALSTKATEISDSDPKVRQLRLPAGLSKMPFLYILEWLKQITTSSHFCLLKRRNDASEDISVCRAARLLGMTEYAQHIFNHYWFNFNNTTPSFDDISAVEQLATTEEKIGLVGHDGAVLLDCIVKRLAYMVVNKKVPDSTALAEFLQKHPKVLGGIAEIVNPTTTGGIQGTGQNTSTLPPFGRSSMAPLDNTATSQNTRHLSGQFGQHLTQPLPMAHAVGQSQSFLQSNSTGVSSIPLMLNSAVDVGSAFRAVSGNIAASHLEARPLNERLKGTHATYAPDLAYGNLASGSAYVSAHALSDINQAHYNLNSCLNMGPNNSDAIPATFGRRNTLSGQFRPPYHMVQDDMQKIQPLPQNTNIGAIGEGFGSGPQTSAPHFGTQPFPTASDSPLLAAAKKMFPQPENKNEAYLWASQHATALLEQNTHFREERSRAAVQPNFTFTKDTWSPGHAPVLQELPRADGAAMGHRTKQSWGDKKNA</sequence>
<feature type="region of interest" description="Disordered" evidence="1">
    <location>
        <begin position="1"/>
        <end position="45"/>
    </location>
</feature>